<keyword evidence="1" id="KW-0732">Signal</keyword>
<feature type="chain" id="PRO_5011645050" evidence="1">
    <location>
        <begin position="29"/>
        <end position="635"/>
    </location>
</feature>
<feature type="domain" description="PKD" evidence="2">
    <location>
        <begin position="476"/>
        <end position="522"/>
    </location>
</feature>
<dbReference type="InterPro" id="IPR013783">
    <property type="entry name" value="Ig-like_fold"/>
</dbReference>
<evidence type="ECO:0000259" key="2">
    <source>
        <dbReference type="PROSITE" id="PS50093"/>
    </source>
</evidence>
<feature type="signal peptide" evidence="1">
    <location>
        <begin position="1"/>
        <end position="28"/>
    </location>
</feature>
<dbReference type="SMART" id="SM00089">
    <property type="entry name" value="PKD"/>
    <property type="match status" value="1"/>
</dbReference>
<dbReference type="EMBL" id="FNRT01000002">
    <property type="protein sequence ID" value="SEB50669.1"/>
    <property type="molecule type" value="Genomic_DNA"/>
</dbReference>
<gene>
    <name evidence="3" type="ORF">SAMN04489844_0333</name>
</gene>
<accession>A0A1H4JWJ9</accession>
<dbReference type="InterPro" id="IPR022409">
    <property type="entry name" value="PKD/Chitinase_dom"/>
</dbReference>
<dbReference type="Gene3D" id="2.60.40.10">
    <property type="entry name" value="Immunoglobulins"/>
    <property type="match status" value="1"/>
</dbReference>
<dbReference type="STRING" id="402596.SAMN04489844_0333"/>
<dbReference type="Proteomes" id="UP000198742">
    <property type="component" value="Unassembled WGS sequence"/>
</dbReference>
<dbReference type="GO" id="GO:0005975">
    <property type="term" value="P:carbohydrate metabolic process"/>
    <property type="evidence" value="ECO:0007669"/>
    <property type="project" value="UniProtKB-ARBA"/>
</dbReference>
<organism evidence="3 4">
    <name type="scientific">Nocardioides exalbidus</name>
    <dbReference type="NCBI Taxonomy" id="402596"/>
    <lineage>
        <taxon>Bacteria</taxon>
        <taxon>Bacillati</taxon>
        <taxon>Actinomycetota</taxon>
        <taxon>Actinomycetes</taxon>
        <taxon>Propionibacteriales</taxon>
        <taxon>Nocardioidaceae</taxon>
        <taxon>Nocardioides</taxon>
    </lineage>
</organism>
<protein>
    <submittedName>
        <fullName evidence="3">PKD domain-containing protein</fullName>
    </submittedName>
</protein>
<dbReference type="InterPro" id="IPR000601">
    <property type="entry name" value="PKD_dom"/>
</dbReference>
<sequence>MRRKRIGSVVLGGALLLAGAALVAPAQAAETWLPPVTLSAGSDAVGQKLAVDASGTTTAVWTQTNGTHYLVTTSQRPAGGSWSAPVTLSQAGQHAYTPQVEVDARGGAVAAWYRSDGGRDRVQVTTRTPDGAWSPVETLSAAGQSANGVRVAIDDSGTAAVVWSRSDGATIRIQASTHAVGGTWTTPVTLSEVGGDAISPAIAVDAGGTFTAAWTRYDGSYSLAQASSRPAGGDWSIPATLSEAGHGAARPRVAAGQAGSAVVVWTRSDGSNLRVQASSRQAGGPWSIATTLSKPGSDVFAGPIVGLDTSGNASAVWTQLIGGDTRAVAATRAPGGGWAVPETISPVGSTKGLVDLAVGRDGTTVAVWTLAGPGVTTQVQAALRHPGAAWSAGSPVSAFDGETVEPDAVVDPWGNASVAWFHYLPDTGRYRVQVAGLDAAGPVVGGFAVPATATAGQPVNLSLSAYDVWSAVAGTTWSFGDGTTASGASVSHTWTAPGTYTVTATVTDAVGNTTSRSSTATVGAAPAAAPARPAVSGLKLRPGTIHLTGPKKDRRAKVTVTVTTASKLTLTFKKKGVKKPLRLTKNLRAGRNTFTLTAKIGKKKRLTVGTWKVTAVATNAAGSSTARKLTLKVVR</sequence>
<keyword evidence="4" id="KW-1185">Reference proteome</keyword>
<dbReference type="InterPro" id="IPR036278">
    <property type="entry name" value="Sialidase_sf"/>
</dbReference>
<proteinExistence type="predicted"/>
<evidence type="ECO:0000256" key="1">
    <source>
        <dbReference type="SAM" id="SignalP"/>
    </source>
</evidence>
<name>A0A1H4JWJ9_9ACTN</name>
<dbReference type="SUPFAM" id="SSF50939">
    <property type="entry name" value="Sialidases"/>
    <property type="match status" value="1"/>
</dbReference>
<dbReference type="SUPFAM" id="SSF49299">
    <property type="entry name" value="PKD domain"/>
    <property type="match status" value="1"/>
</dbReference>
<dbReference type="InterPro" id="IPR035986">
    <property type="entry name" value="PKD_dom_sf"/>
</dbReference>
<dbReference type="SUPFAM" id="SSF89372">
    <property type="entry name" value="Fucose-specific lectin"/>
    <property type="match status" value="1"/>
</dbReference>
<dbReference type="CDD" id="cd00146">
    <property type="entry name" value="PKD"/>
    <property type="match status" value="1"/>
</dbReference>
<dbReference type="AlphaFoldDB" id="A0A1H4JWJ9"/>
<evidence type="ECO:0000313" key="4">
    <source>
        <dbReference type="Proteomes" id="UP000198742"/>
    </source>
</evidence>
<dbReference type="Pfam" id="PF18911">
    <property type="entry name" value="PKD_4"/>
    <property type="match status" value="1"/>
</dbReference>
<evidence type="ECO:0000313" key="3">
    <source>
        <dbReference type="EMBL" id="SEB50669.1"/>
    </source>
</evidence>
<dbReference type="PROSITE" id="PS50093">
    <property type="entry name" value="PKD"/>
    <property type="match status" value="1"/>
</dbReference>
<reference evidence="4" key="1">
    <citation type="submission" date="2016-10" db="EMBL/GenBank/DDBJ databases">
        <authorList>
            <person name="Varghese N."/>
            <person name="Submissions S."/>
        </authorList>
    </citation>
    <scope>NUCLEOTIDE SEQUENCE [LARGE SCALE GENOMIC DNA]</scope>
    <source>
        <strain evidence="4">DSM 22017</strain>
    </source>
</reference>